<evidence type="ECO:0000313" key="3">
    <source>
        <dbReference type="WBParaSite" id="jg20885"/>
    </source>
</evidence>
<proteinExistence type="predicted"/>
<evidence type="ECO:0000313" key="2">
    <source>
        <dbReference type="Proteomes" id="UP000887574"/>
    </source>
</evidence>
<dbReference type="Proteomes" id="UP000887574">
    <property type="component" value="Unplaced"/>
</dbReference>
<keyword evidence="2" id="KW-1185">Reference proteome</keyword>
<reference evidence="3" key="1">
    <citation type="submission" date="2022-11" db="UniProtKB">
        <authorList>
            <consortium name="WormBaseParasite"/>
        </authorList>
    </citation>
    <scope>IDENTIFICATION</scope>
</reference>
<feature type="chain" id="PRO_5036988512" evidence="1">
    <location>
        <begin position="20"/>
        <end position="72"/>
    </location>
</feature>
<protein>
    <submittedName>
        <fullName evidence="3">Uncharacterized protein</fullName>
    </submittedName>
</protein>
<name>A0A915DK36_9BILA</name>
<sequence length="72" mass="8589">MCGHFYIVFLLSIFVVIKAHNYDDYECELNRKTGYCKSFCYTYHAEPQTYREAFISCFKEGGWIHNIEQNTT</sequence>
<feature type="signal peptide" evidence="1">
    <location>
        <begin position="1"/>
        <end position="19"/>
    </location>
</feature>
<keyword evidence="1" id="KW-0732">Signal</keyword>
<accession>A0A915DK36</accession>
<dbReference type="WBParaSite" id="jg20885">
    <property type="protein sequence ID" value="jg20885"/>
    <property type="gene ID" value="jg20885"/>
</dbReference>
<evidence type="ECO:0000256" key="1">
    <source>
        <dbReference type="SAM" id="SignalP"/>
    </source>
</evidence>
<organism evidence="2 3">
    <name type="scientific">Ditylenchus dipsaci</name>
    <dbReference type="NCBI Taxonomy" id="166011"/>
    <lineage>
        <taxon>Eukaryota</taxon>
        <taxon>Metazoa</taxon>
        <taxon>Ecdysozoa</taxon>
        <taxon>Nematoda</taxon>
        <taxon>Chromadorea</taxon>
        <taxon>Rhabditida</taxon>
        <taxon>Tylenchina</taxon>
        <taxon>Tylenchomorpha</taxon>
        <taxon>Sphaerularioidea</taxon>
        <taxon>Anguinidae</taxon>
        <taxon>Anguininae</taxon>
        <taxon>Ditylenchus</taxon>
    </lineage>
</organism>
<dbReference type="AlphaFoldDB" id="A0A915DK36"/>